<protein>
    <recommendedName>
        <fullName evidence="4">DUF3592 domain-containing protein</fullName>
    </recommendedName>
</protein>
<evidence type="ECO:0008006" key="4">
    <source>
        <dbReference type="Google" id="ProtNLM"/>
    </source>
</evidence>
<gene>
    <name evidence="2" type="ORF">FKG94_27065</name>
</gene>
<keyword evidence="3" id="KW-1185">Reference proteome</keyword>
<keyword evidence="1" id="KW-0732">Signal</keyword>
<comment type="caution">
    <text evidence="2">The sequence shown here is derived from an EMBL/GenBank/DDBJ whole genome shotgun (WGS) entry which is preliminary data.</text>
</comment>
<dbReference type="EMBL" id="VHSG01000041">
    <property type="protein sequence ID" value="TQV66496.1"/>
    <property type="molecule type" value="Genomic_DNA"/>
</dbReference>
<feature type="signal peptide" evidence="1">
    <location>
        <begin position="1"/>
        <end position="41"/>
    </location>
</feature>
<feature type="chain" id="PRO_5022104051" description="DUF3592 domain-containing protein" evidence="1">
    <location>
        <begin position="42"/>
        <end position="146"/>
    </location>
</feature>
<evidence type="ECO:0000313" key="2">
    <source>
        <dbReference type="EMBL" id="TQV66496.1"/>
    </source>
</evidence>
<evidence type="ECO:0000256" key="1">
    <source>
        <dbReference type="SAM" id="SignalP"/>
    </source>
</evidence>
<dbReference type="OrthoDB" id="9132795at2"/>
<reference evidence="2 3" key="1">
    <citation type="submission" date="2019-06" db="EMBL/GenBank/DDBJ databases">
        <title>Whole genome sequence for Cellvibrionaceae sp. R142.</title>
        <authorList>
            <person name="Wang G."/>
        </authorList>
    </citation>
    <scope>NUCLEOTIDE SEQUENCE [LARGE SCALE GENOMIC DNA]</scope>
    <source>
        <strain evidence="2 3">R142</strain>
    </source>
</reference>
<evidence type="ECO:0000313" key="3">
    <source>
        <dbReference type="Proteomes" id="UP000319732"/>
    </source>
</evidence>
<accession>A0A545SNQ7</accession>
<organism evidence="2 3">
    <name type="scientific">Exilibacterium tricleocarpae</name>
    <dbReference type="NCBI Taxonomy" id="2591008"/>
    <lineage>
        <taxon>Bacteria</taxon>
        <taxon>Pseudomonadati</taxon>
        <taxon>Pseudomonadota</taxon>
        <taxon>Gammaproteobacteria</taxon>
        <taxon>Cellvibrionales</taxon>
        <taxon>Cellvibrionaceae</taxon>
        <taxon>Exilibacterium</taxon>
    </lineage>
</organism>
<dbReference type="Proteomes" id="UP000319732">
    <property type="component" value="Unassembled WGS sequence"/>
</dbReference>
<dbReference type="AlphaFoldDB" id="A0A545SNQ7"/>
<dbReference type="RefSeq" id="WP_142930082.1">
    <property type="nucleotide sequence ID" value="NZ_ML660116.1"/>
</dbReference>
<sequence length="146" mass="16800">MKYFHWFSRAWFSRTRFSRARFSKTWFSGLALLIVAGGALAQNGDDFRTQPARHGAGDTYVYAEVVNVEPIYALASPPPAAEGIWLAGTCGTIGTRCRPERHTDSAVPLEYRVTYSFRGREFQTRLDHDPGQWIRITYSPTRYWRM</sequence>
<name>A0A545SNQ7_9GAMM</name>
<proteinExistence type="predicted"/>